<dbReference type="AlphaFoldDB" id="A0A564YMH5"/>
<sequence>MSNGTTGLDGLMNTERDELLERVAYLEKRTSDQAEELTCLKSALADCLRRVQLLESSRGTHSPTRRIAPRTASESRAIRAGTAIGGSRQMALSGSGGGRHVPRLPSNVNAGVPISQRPPSQASLRSGNPTSPSSTATAPPGFKGSSGTIGRPPTSNSKGGTREPTYLRDEGILKMYLRGRCLNLYAPTDIASDYDFSATLPEPEEQLKLEWVYGYRGKDCRNNVYLLPTGEIIYFIAAVVVLYNLEQHSQRHYLEHNDDIKCLAVHPDRITIATGQTAGHGKCDGKPHVRIWNSVSLETLHVIGLGIFESSVACLAFSKTDGGSVLAVIDEAANHTITVWDWQKSRRIAETKTSTDPVIAVDFNPIDANSLVTIGKNHLAFWTIESNSLNKKQGIYDKYEKPKFVLSMVFAENGDLITGDSNGNIFLWTRGSNKISHAVLGVHVGGIFALTFTKDGHLLSGGGKDCRIVQLDTNLDPTGVVVELSSWYGPVRTLISGPGDMIIVGTTQGDILLGRLGEDFSALVQGHSDEFWALSAHPQSHHFLTAGRDGNVYLWDSLTRRLVWAENLSEELICAAFYPPIAPSSPTTNHNGRNDHDLADSVPVVAVGTASGRWIVLDALLHQVIAAHHESDEPIQCIAYSPNGQYIAIGGRDNSIYVYSVSGRGTKYVRSGKCLGHSSFVLHLDWSEDSQYIRSVSGDYELLFWSASNSKQITSPSSMRDVRWVTQSCHLGFEVAGIFPPDSDGTDINAVCRSHSTSVLASADDFGQVKLFRYPTCQLKNKSRSYRGHSSHVTNVDFLFDDSRVISAGGADTAILQWEVIS</sequence>
<dbReference type="PANTHER" id="PTHR13720">
    <property type="entry name" value="WD-40 REPEAT PROTEIN"/>
    <property type="match status" value="1"/>
</dbReference>
<keyword evidence="3" id="KW-0963">Cytoplasm</keyword>
<dbReference type="InterPro" id="IPR001680">
    <property type="entry name" value="WD40_rpt"/>
</dbReference>
<dbReference type="Pfam" id="PF23414">
    <property type="entry name" value="Beta-prop_EML_2"/>
    <property type="match status" value="1"/>
</dbReference>
<comment type="subcellular location">
    <subcellularLocation>
        <location evidence="1">Cytoplasm</location>
        <location evidence="1">Cytoskeleton</location>
    </subcellularLocation>
</comment>
<dbReference type="Pfam" id="PF23409">
    <property type="entry name" value="Beta-prop_EML"/>
    <property type="match status" value="1"/>
</dbReference>
<evidence type="ECO:0000256" key="8">
    <source>
        <dbReference type="PROSITE-ProRule" id="PRU00221"/>
    </source>
</evidence>
<dbReference type="EMBL" id="CABIJS010000277">
    <property type="protein sequence ID" value="VUZ48159.1"/>
    <property type="molecule type" value="Genomic_DNA"/>
</dbReference>
<comment type="similarity">
    <text evidence="2">Belongs to the WD repeat EMAP family.</text>
</comment>
<protein>
    <submittedName>
        <fullName evidence="12">Uncharacterized protein</fullName>
    </submittedName>
</protein>
<keyword evidence="6" id="KW-0677">Repeat</keyword>
<dbReference type="FunFam" id="2.130.10.10:FF:000320">
    <property type="entry name" value="echinoderm microtubule-associated protein-like 6"/>
    <property type="match status" value="1"/>
</dbReference>
<keyword evidence="13" id="KW-1185">Reference proteome</keyword>
<dbReference type="PANTHER" id="PTHR13720:SF50">
    <property type="entry name" value="ECHINODERM MICROTUBULE-ASSOCIATED PROTEIN-LIKE 2"/>
    <property type="match status" value="1"/>
</dbReference>
<dbReference type="GO" id="GO:0008017">
    <property type="term" value="F:microtubule binding"/>
    <property type="evidence" value="ECO:0007669"/>
    <property type="project" value="TreeGrafter"/>
</dbReference>
<evidence type="ECO:0000256" key="2">
    <source>
        <dbReference type="ARBA" id="ARBA00006489"/>
    </source>
</evidence>
<evidence type="ECO:0000259" key="10">
    <source>
        <dbReference type="Pfam" id="PF23409"/>
    </source>
</evidence>
<dbReference type="PROSITE" id="PS50082">
    <property type="entry name" value="WD_REPEATS_2"/>
    <property type="match status" value="4"/>
</dbReference>
<accession>A0A564YMH5</accession>
<evidence type="ECO:0000259" key="11">
    <source>
        <dbReference type="Pfam" id="PF23414"/>
    </source>
</evidence>
<reference evidence="12 13" key="1">
    <citation type="submission" date="2019-07" db="EMBL/GenBank/DDBJ databases">
        <authorList>
            <person name="Jastrzebski P J."/>
            <person name="Paukszto L."/>
            <person name="Jastrzebski P J."/>
        </authorList>
    </citation>
    <scope>NUCLEOTIDE SEQUENCE [LARGE SCALE GENOMIC DNA]</scope>
    <source>
        <strain evidence="12 13">WMS-il1</strain>
    </source>
</reference>
<dbReference type="InterPro" id="IPR011047">
    <property type="entry name" value="Quinoprotein_ADH-like_sf"/>
</dbReference>
<evidence type="ECO:0000313" key="12">
    <source>
        <dbReference type="EMBL" id="VUZ48159.1"/>
    </source>
</evidence>
<organism evidence="12 13">
    <name type="scientific">Hymenolepis diminuta</name>
    <name type="common">Rat tapeworm</name>
    <dbReference type="NCBI Taxonomy" id="6216"/>
    <lineage>
        <taxon>Eukaryota</taxon>
        <taxon>Metazoa</taxon>
        <taxon>Spiralia</taxon>
        <taxon>Lophotrochozoa</taxon>
        <taxon>Platyhelminthes</taxon>
        <taxon>Cestoda</taxon>
        <taxon>Eucestoda</taxon>
        <taxon>Cyclophyllidea</taxon>
        <taxon>Hymenolepididae</taxon>
        <taxon>Hymenolepis</taxon>
    </lineage>
</organism>
<dbReference type="InterPro" id="IPR036322">
    <property type="entry name" value="WD40_repeat_dom_sf"/>
</dbReference>
<dbReference type="SUPFAM" id="SSF50998">
    <property type="entry name" value="Quinoprotein alcohol dehydrogenase-like"/>
    <property type="match status" value="1"/>
</dbReference>
<dbReference type="PROSITE" id="PS50294">
    <property type="entry name" value="WD_REPEATS_REGION"/>
    <property type="match status" value="2"/>
</dbReference>
<keyword evidence="4 8" id="KW-0853">WD repeat</keyword>
<feature type="repeat" description="WD" evidence="8">
    <location>
        <begin position="524"/>
        <end position="556"/>
    </location>
</feature>
<gene>
    <name evidence="12" type="ORF">WMSIL1_LOCUS7649</name>
</gene>
<dbReference type="GO" id="GO:0072686">
    <property type="term" value="C:mitotic spindle"/>
    <property type="evidence" value="ECO:0007669"/>
    <property type="project" value="TreeGrafter"/>
</dbReference>
<feature type="repeat" description="WD" evidence="8">
    <location>
        <begin position="786"/>
        <end position="822"/>
    </location>
</feature>
<dbReference type="InterPro" id="IPR015943">
    <property type="entry name" value="WD40/YVTN_repeat-like_dom_sf"/>
</dbReference>
<evidence type="ECO:0000256" key="9">
    <source>
        <dbReference type="SAM" id="MobiDB-lite"/>
    </source>
</evidence>
<feature type="compositionally biased region" description="Polar residues" evidence="9">
    <location>
        <begin position="145"/>
        <end position="159"/>
    </location>
</feature>
<evidence type="ECO:0000256" key="6">
    <source>
        <dbReference type="ARBA" id="ARBA00022737"/>
    </source>
</evidence>
<evidence type="ECO:0000256" key="7">
    <source>
        <dbReference type="ARBA" id="ARBA00023212"/>
    </source>
</evidence>
<feature type="region of interest" description="Disordered" evidence="9">
    <location>
        <begin position="57"/>
        <end position="165"/>
    </location>
</feature>
<feature type="compositionally biased region" description="Low complexity" evidence="9">
    <location>
        <begin position="129"/>
        <end position="140"/>
    </location>
</feature>
<dbReference type="InterPro" id="IPR050630">
    <property type="entry name" value="WD_repeat_EMAP"/>
</dbReference>
<proteinExistence type="inferred from homology"/>
<feature type="repeat" description="WD" evidence="8">
    <location>
        <begin position="628"/>
        <end position="662"/>
    </location>
</feature>
<feature type="compositionally biased region" description="Polar residues" evidence="9">
    <location>
        <begin position="117"/>
        <end position="128"/>
    </location>
</feature>
<dbReference type="SUPFAM" id="SSF50978">
    <property type="entry name" value="WD40 repeat-like"/>
    <property type="match status" value="1"/>
</dbReference>
<dbReference type="Gene3D" id="2.130.10.10">
    <property type="entry name" value="YVTN repeat-like/Quinoprotein amine dehydrogenase"/>
    <property type="match status" value="2"/>
</dbReference>
<evidence type="ECO:0000256" key="4">
    <source>
        <dbReference type="ARBA" id="ARBA00022574"/>
    </source>
</evidence>
<evidence type="ECO:0000256" key="3">
    <source>
        <dbReference type="ARBA" id="ARBA00022490"/>
    </source>
</evidence>
<evidence type="ECO:0000256" key="1">
    <source>
        <dbReference type="ARBA" id="ARBA00004245"/>
    </source>
</evidence>
<feature type="domain" description="EML-like first beta-propeller" evidence="10">
    <location>
        <begin position="249"/>
        <end position="513"/>
    </location>
</feature>
<keyword evidence="7" id="KW-0206">Cytoskeleton</keyword>
<feature type="repeat" description="WD" evidence="8">
    <location>
        <begin position="674"/>
        <end position="715"/>
    </location>
</feature>
<dbReference type="InterPro" id="IPR055442">
    <property type="entry name" value="Beta-prop_EML-like_2nd"/>
</dbReference>
<dbReference type="InterPro" id="IPR049813">
    <property type="entry name" value="Elp-1-like_TD"/>
</dbReference>
<keyword evidence="5" id="KW-0493">Microtubule</keyword>
<dbReference type="Proteomes" id="UP000321570">
    <property type="component" value="Unassembled WGS sequence"/>
</dbReference>
<dbReference type="InterPro" id="IPR055439">
    <property type="entry name" value="Beta-prop_EML_1st"/>
</dbReference>
<dbReference type="CDD" id="cd21931">
    <property type="entry name" value="TD_EMAP-like"/>
    <property type="match status" value="1"/>
</dbReference>
<feature type="domain" description="EML-like second beta-propeller" evidence="11">
    <location>
        <begin position="532"/>
        <end position="820"/>
    </location>
</feature>
<dbReference type="GO" id="GO:0005874">
    <property type="term" value="C:microtubule"/>
    <property type="evidence" value="ECO:0007669"/>
    <property type="project" value="UniProtKB-KW"/>
</dbReference>
<evidence type="ECO:0000256" key="5">
    <source>
        <dbReference type="ARBA" id="ARBA00022701"/>
    </source>
</evidence>
<dbReference type="SMART" id="SM00320">
    <property type="entry name" value="WD40"/>
    <property type="match status" value="10"/>
</dbReference>
<name>A0A564YMH5_HYMDI</name>
<evidence type="ECO:0000313" key="13">
    <source>
        <dbReference type="Proteomes" id="UP000321570"/>
    </source>
</evidence>
<dbReference type="Pfam" id="PF03451">
    <property type="entry name" value="HELP"/>
    <property type="match status" value="1"/>
</dbReference>
<dbReference type="GO" id="GO:0000226">
    <property type="term" value="P:microtubule cytoskeleton organization"/>
    <property type="evidence" value="ECO:0007669"/>
    <property type="project" value="TreeGrafter"/>
</dbReference>
<dbReference type="InterPro" id="IPR005108">
    <property type="entry name" value="HELP"/>
</dbReference>